<feature type="compositionally biased region" description="Low complexity" evidence="10">
    <location>
        <begin position="629"/>
        <end position="638"/>
    </location>
</feature>
<evidence type="ECO:0000256" key="10">
    <source>
        <dbReference type="SAM" id="MobiDB-lite"/>
    </source>
</evidence>
<dbReference type="GO" id="GO:0001522">
    <property type="term" value="P:pseudouridine synthesis"/>
    <property type="evidence" value="ECO:0007669"/>
    <property type="project" value="InterPro"/>
</dbReference>
<feature type="region of interest" description="Disordered" evidence="10">
    <location>
        <begin position="429"/>
        <end position="691"/>
    </location>
</feature>
<dbReference type="InterPro" id="IPR038664">
    <property type="entry name" value="Gar1/Naf1_Cbf5-bd_sf"/>
</dbReference>
<feature type="region of interest" description="Disordered" evidence="10">
    <location>
        <begin position="1"/>
        <end position="107"/>
    </location>
</feature>
<keyword evidence="6" id="KW-0597">Phosphoprotein</keyword>
<feature type="compositionally biased region" description="Polar residues" evidence="10">
    <location>
        <begin position="42"/>
        <end position="51"/>
    </location>
</feature>
<keyword evidence="4" id="KW-0690">Ribosome biogenesis</keyword>
<feature type="region of interest" description="Disordered" evidence="10">
    <location>
        <begin position="154"/>
        <end position="173"/>
    </location>
</feature>
<comment type="caution">
    <text evidence="11">The sequence shown here is derived from an EMBL/GenBank/DDBJ whole genome shotgun (WGS) entry which is preliminary data.</text>
</comment>
<dbReference type="GO" id="GO:0005732">
    <property type="term" value="C:sno(s)RNA-containing ribonucleoprotein complex"/>
    <property type="evidence" value="ECO:0007669"/>
    <property type="project" value="InterPro"/>
</dbReference>
<comment type="subcellular location">
    <subcellularLocation>
        <location evidence="1">Nucleus</location>
    </subcellularLocation>
</comment>
<feature type="compositionally biased region" description="Acidic residues" evidence="10">
    <location>
        <begin position="435"/>
        <end position="449"/>
    </location>
</feature>
<dbReference type="GO" id="GO:0006364">
    <property type="term" value="P:rRNA processing"/>
    <property type="evidence" value="ECO:0007669"/>
    <property type="project" value="UniProtKB-KW"/>
</dbReference>
<accession>A0AAD9T5W1</accession>
<evidence type="ECO:0000256" key="8">
    <source>
        <dbReference type="ARBA" id="ARBA00023242"/>
    </source>
</evidence>
<dbReference type="FunFam" id="2.40.10.230:FF:000002">
    <property type="entry name" value="H/ACA ribonucleoprotein complex non-core subunit NAF1"/>
    <property type="match status" value="1"/>
</dbReference>
<dbReference type="GO" id="GO:0000493">
    <property type="term" value="P:box H/ACA snoRNP assembly"/>
    <property type="evidence" value="ECO:0007669"/>
    <property type="project" value="InterPro"/>
</dbReference>
<feature type="compositionally biased region" description="Basic and acidic residues" evidence="10">
    <location>
        <begin position="535"/>
        <end position="573"/>
    </location>
</feature>
<evidence type="ECO:0000256" key="9">
    <source>
        <dbReference type="ARBA" id="ARBA00076743"/>
    </source>
</evidence>
<proteinExistence type="inferred from homology"/>
<dbReference type="Proteomes" id="UP001285354">
    <property type="component" value="Unassembled WGS sequence"/>
</dbReference>
<dbReference type="AlphaFoldDB" id="A0AAD9T5W1"/>
<keyword evidence="12" id="KW-1185">Reference proteome</keyword>
<evidence type="ECO:0000256" key="2">
    <source>
        <dbReference type="ARBA" id="ARBA00009801"/>
    </source>
</evidence>
<evidence type="ECO:0000256" key="4">
    <source>
        <dbReference type="ARBA" id="ARBA00022517"/>
    </source>
</evidence>
<dbReference type="Gene3D" id="2.40.10.230">
    <property type="entry name" value="Probable tRNA pseudouridine synthase domain"/>
    <property type="match status" value="1"/>
</dbReference>
<feature type="region of interest" description="Disordered" evidence="10">
    <location>
        <begin position="227"/>
        <end position="274"/>
    </location>
</feature>
<feature type="compositionally biased region" description="Polar residues" evidence="10">
    <location>
        <begin position="596"/>
        <end position="613"/>
    </location>
</feature>
<dbReference type="EMBL" id="JAUBYV010000001">
    <property type="protein sequence ID" value="KAK2630533.1"/>
    <property type="molecule type" value="Genomic_DNA"/>
</dbReference>
<keyword evidence="5" id="KW-0698">rRNA processing</keyword>
<dbReference type="SUPFAM" id="SSF50447">
    <property type="entry name" value="Translation proteins"/>
    <property type="match status" value="1"/>
</dbReference>
<sequence>MVNSAASEHAIAVNADGHEQRIAAADQVFAQDQKKSEAGEKTPSQDSTMPDTTEEQPLTHALEALLGGLESPTPAVEQSSIVLETPSVGNDQVPPPAPRTESTPNSLPHPAIPGLFLGAANLAAAPNLANDGLASESSVSAIVTVSTTEVASTQDGIPVSTETTSVPIPGSPRPVLENISAAEDALKKDGASAPVELNKEIVPEKVALAAAEDTPLAEIPAIKEGLASEDAPEEGEHPEWEVDSSPIESSSSDSSDDSSSDESEEGENSYKLLTPAEQARILMEGEGGSDDEGGGKAKAAATQLRTKNEVTEVVVPKPDVTITLEMPIVEVGNVEHIVESTLVIRAKTSGEFRCLESGSVLCLEDRSVIGVVSEILGPVQKPLYSVMFTNAEEIAEAGLSLGTKVFYSELHSTFVFTQALKAFKGSDASNLHDEEVGEEEIEFSDDEAEAEHKRRVKQKKNEKRGGRAQQNGSRGGHPLQQHHTPHDATNGINYDDAEDDGPYRPLARPAGFENSIGLGRGEAPQESAPGTYARPNRDQFRGRGRGGERLRGDRSRGSGDRGRGRDGYQERRGGQSKGQSLPPRPHGFTQPPAPFQSPQYQQPTQGRDFSQATPPVPNFFIPQGAYPLQQPQMPWPQFSQPPFPQPNQNRQNSWQDPAAPPQPGAPPGGAYLNPAFWPGQWNSQNGGGPGV</sequence>
<comment type="similarity">
    <text evidence="2">Belongs to the NAF1 family.</text>
</comment>
<evidence type="ECO:0000256" key="7">
    <source>
        <dbReference type="ARBA" id="ARBA00022884"/>
    </source>
</evidence>
<dbReference type="PANTHER" id="PTHR31633:SF1">
    <property type="entry name" value="H_ACA RIBONUCLEOPROTEIN COMPLEX NON-CORE SUBUNIT NAF1"/>
    <property type="match status" value="1"/>
</dbReference>
<protein>
    <recommendedName>
        <fullName evidence="3">H/ACA ribonucleoprotein complex non-core subunit NAF1</fullName>
    </recommendedName>
    <alternativeName>
        <fullName evidence="9">Nuclear assembly factor 1</fullName>
    </alternativeName>
</protein>
<evidence type="ECO:0000256" key="3">
    <source>
        <dbReference type="ARBA" id="ARBA00021438"/>
    </source>
</evidence>
<dbReference type="InterPro" id="IPR040309">
    <property type="entry name" value="Naf1"/>
</dbReference>
<dbReference type="GO" id="GO:0003723">
    <property type="term" value="F:RNA binding"/>
    <property type="evidence" value="ECO:0007669"/>
    <property type="project" value="UniProtKB-KW"/>
</dbReference>
<gene>
    <name evidence="11" type="ORF">QTJ16_001353</name>
</gene>
<feature type="compositionally biased region" description="Acidic residues" evidence="10">
    <location>
        <begin position="254"/>
        <end position="267"/>
    </location>
</feature>
<dbReference type="PANTHER" id="PTHR31633">
    <property type="entry name" value="H/ACA RIBONUCLEOPROTEIN COMPLEX NON-CORE SUBUNIT NAF1"/>
    <property type="match status" value="1"/>
</dbReference>
<organism evidence="11 12">
    <name type="scientific">Diplocarpon rosae</name>
    <dbReference type="NCBI Taxonomy" id="946125"/>
    <lineage>
        <taxon>Eukaryota</taxon>
        <taxon>Fungi</taxon>
        <taxon>Dikarya</taxon>
        <taxon>Ascomycota</taxon>
        <taxon>Pezizomycotina</taxon>
        <taxon>Leotiomycetes</taxon>
        <taxon>Helotiales</taxon>
        <taxon>Drepanopezizaceae</taxon>
        <taxon>Diplocarpon</taxon>
    </lineage>
</organism>
<dbReference type="InterPro" id="IPR007504">
    <property type="entry name" value="H/ACA_rnp_Gar1/Naf1"/>
</dbReference>
<feature type="compositionally biased region" description="Polar residues" evidence="10">
    <location>
        <begin position="76"/>
        <end position="90"/>
    </location>
</feature>
<evidence type="ECO:0000313" key="11">
    <source>
        <dbReference type="EMBL" id="KAK2630533.1"/>
    </source>
</evidence>
<dbReference type="InterPro" id="IPR009000">
    <property type="entry name" value="Transl_B-barrel_sf"/>
</dbReference>
<evidence type="ECO:0000256" key="1">
    <source>
        <dbReference type="ARBA" id="ARBA00004123"/>
    </source>
</evidence>
<feature type="compositionally biased region" description="Basic residues" evidence="10">
    <location>
        <begin position="453"/>
        <end position="462"/>
    </location>
</feature>
<reference evidence="11" key="1">
    <citation type="submission" date="2023-06" db="EMBL/GenBank/DDBJ databases">
        <title>Draft genome of Marssonina rosae.</title>
        <authorList>
            <person name="Cheng Q."/>
        </authorList>
    </citation>
    <scope>NUCLEOTIDE SEQUENCE</scope>
    <source>
        <strain evidence="11">R4</strain>
    </source>
</reference>
<evidence type="ECO:0000256" key="5">
    <source>
        <dbReference type="ARBA" id="ARBA00022552"/>
    </source>
</evidence>
<dbReference type="Pfam" id="PF04410">
    <property type="entry name" value="Gar1"/>
    <property type="match status" value="1"/>
</dbReference>
<evidence type="ECO:0000313" key="12">
    <source>
        <dbReference type="Proteomes" id="UP001285354"/>
    </source>
</evidence>
<feature type="compositionally biased region" description="Low complexity" evidence="10">
    <location>
        <begin position="243"/>
        <end position="253"/>
    </location>
</feature>
<keyword evidence="7" id="KW-0694">RNA-binding</keyword>
<evidence type="ECO:0000256" key="6">
    <source>
        <dbReference type="ARBA" id="ARBA00022553"/>
    </source>
</evidence>
<keyword evidence="8" id="KW-0539">Nucleus</keyword>
<name>A0AAD9T5W1_9HELO</name>
<dbReference type="GO" id="GO:0005634">
    <property type="term" value="C:nucleus"/>
    <property type="evidence" value="ECO:0007669"/>
    <property type="project" value="UniProtKB-SubCell"/>
</dbReference>